<dbReference type="InterPro" id="IPR036872">
    <property type="entry name" value="CH_dom_sf"/>
</dbReference>
<dbReference type="Proteomes" id="UP000694405">
    <property type="component" value="Chromosome 8"/>
</dbReference>
<organism evidence="1 2">
    <name type="scientific">Melopsittacus undulatus</name>
    <name type="common">Budgerigar</name>
    <name type="synonym">Psittacus undulatus</name>
    <dbReference type="NCBI Taxonomy" id="13146"/>
    <lineage>
        <taxon>Eukaryota</taxon>
        <taxon>Metazoa</taxon>
        <taxon>Chordata</taxon>
        <taxon>Craniata</taxon>
        <taxon>Vertebrata</taxon>
        <taxon>Euteleostomi</taxon>
        <taxon>Archelosauria</taxon>
        <taxon>Archosauria</taxon>
        <taxon>Dinosauria</taxon>
        <taxon>Saurischia</taxon>
        <taxon>Theropoda</taxon>
        <taxon>Coelurosauria</taxon>
        <taxon>Aves</taxon>
        <taxon>Neognathae</taxon>
        <taxon>Neoaves</taxon>
        <taxon>Telluraves</taxon>
        <taxon>Australaves</taxon>
        <taxon>Psittaciformes</taxon>
        <taxon>Psittaculidae</taxon>
        <taxon>Melopsittacus</taxon>
    </lineage>
</organism>
<proteinExistence type="predicted"/>
<keyword evidence="2" id="KW-1185">Reference proteome</keyword>
<dbReference type="Pfam" id="PF00307">
    <property type="entry name" value="CH"/>
    <property type="match status" value="1"/>
</dbReference>
<name>A0A8V5GIW8_MELUD</name>
<evidence type="ECO:0000313" key="1">
    <source>
        <dbReference type="Ensembl" id="ENSMUNP00000029571.1"/>
    </source>
</evidence>
<dbReference type="InterPro" id="IPR001715">
    <property type="entry name" value="CH_dom"/>
</dbReference>
<reference evidence="1" key="2">
    <citation type="submission" date="2025-08" db="UniProtKB">
        <authorList>
            <consortium name="Ensembl"/>
        </authorList>
    </citation>
    <scope>IDENTIFICATION</scope>
</reference>
<dbReference type="SMART" id="SM00033">
    <property type="entry name" value="CH"/>
    <property type="match status" value="1"/>
</dbReference>
<dbReference type="PANTHER" id="PTHR23167:SF87">
    <property type="entry name" value="MICAL-LIKE PROTEIN 2"/>
    <property type="match status" value="1"/>
</dbReference>
<dbReference type="Gene3D" id="1.10.418.10">
    <property type="entry name" value="Calponin-like domain"/>
    <property type="match status" value="1"/>
</dbReference>
<reference evidence="1" key="1">
    <citation type="submission" date="2020-03" db="EMBL/GenBank/DDBJ databases">
        <title>Melopsittacus undulatus (budgerigar) genome, bMelUnd1, maternal haplotype with Z.</title>
        <authorList>
            <person name="Gedman G."/>
            <person name="Mountcastle J."/>
            <person name="Haase B."/>
            <person name="Formenti G."/>
            <person name="Wright T."/>
            <person name="Apodaca J."/>
            <person name="Pelan S."/>
            <person name="Chow W."/>
            <person name="Rhie A."/>
            <person name="Howe K."/>
            <person name="Fedrigo O."/>
            <person name="Jarvis E.D."/>
        </authorList>
    </citation>
    <scope>NUCLEOTIDE SEQUENCE [LARGE SCALE GENOMIC DNA]</scope>
</reference>
<protein>
    <submittedName>
        <fullName evidence="1">Uncharacterized protein</fullName>
    </submittedName>
</protein>
<accession>A0A8V5GIW8</accession>
<evidence type="ECO:0000313" key="2">
    <source>
        <dbReference type="Proteomes" id="UP000694405"/>
    </source>
</evidence>
<dbReference type="InterPro" id="IPR050540">
    <property type="entry name" value="F-actin_Monoox_Mical"/>
</dbReference>
<gene>
    <name evidence="1" type="primary">LOC101880133</name>
</gene>
<dbReference type="PROSITE" id="PS50021">
    <property type="entry name" value="CH"/>
    <property type="match status" value="1"/>
</dbReference>
<dbReference type="Ensembl" id="ENSMUNT00000029877.1">
    <property type="protein sequence ID" value="ENSMUNP00000029571.1"/>
    <property type="gene ID" value="ENSMUNG00000005322.2"/>
</dbReference>
<dbReference type="AlphaFoldDB" id="A0A8V5GIW8"/>
<dbReference type="SUPFAM" id="SSF47576">
    <property type="entry name" value="Calponin-homology domain, CH-domain"/>
    <property type="match status" value="1"/>
</dbReference>
<reference evidence="1" key="3">
    <citation type="submission" date="2025-09" db="UniProtKB">
        <authorList>
            <consortium name="Ensembl"/>
        </authorList>
    </citation>
    <scope>IDENTIFICATION</scope>
</reference>
<sequence>MPTSTAPTRVVASPTIPIHPLLQGQGLKVMVTAHARPQGEALRGRRCPPLARPFPASCAARPDASHRARAGHGPRLPQRCRRLPRPVEAMAAIQNLQLWCKQQCEGYRDVNITNMTTSFRDGLAFCAILHRHRPDLIRAHHGPSPSLSPAEMKLLMGRCSLLEAEDMVAMRVPDRLSILTYVSQYYNYFHGRSPSKGLVRTQSLTRLSLSVSLYQWNSINGRACTTKAVVIEGSRRKRLLAKLQ</sequence>
<dbReference type="PANTHER" id="PTHR23167">
    <property type="entry name" value="CALPONIN HOMOLOGY DOMAIN-CONTAINING PROTEIN DDB_G0272472-RELATED"/>
    <property type="match status" value="1"/>
</dbReference>